<name>A0A2P8GQM4_9BACL</name>
<accession>A0A2P8GQM4</accession>
<dbReference type="EMBL" id="PYAT01000007">
    <property type="protein sequence ID" value="PSL36254.1"/>
    <property type="molecule type" value="Genomic_DNA"/>
</dbReference>
<feature type="transmembrane region" description="Helical" evidence="1">
    <location>
        <begin position="36"/>
        <end position="55"/>
    </location>
</feature>
<keyword evidence="1" id="KW-0472">Membrane</keyword>
<dbReference type="InterPro" id="IPR009936">
    <property type="entry name" value="DUF1468"/>
</dbReference>
<sequence>MYRLILPLIFFLLGAGFLISTFNLPKARLGDPYGPIYFPAILGVLLVVLSIIYFIEEWKQRGDKFPELELLLKGRTPFLLISTLVISLIYAFLFERVGFLISTIFFLGGLLFLINGRKKWMTNIIVAVSFSVITWYSFAVLLKVSLP</sequence>
<keyword evidence="4" id="KW-1185">Reference proteome</keyword>
<feature type="domain" description="DUF1468" evidence="2">
    <location>
        <begin position="5"/>
        <end position="147"/>
    </location>
</feature>
<dbReference type="OrthoDB" id="5870591at2"/>
<dbReference type="AlphaFoldDB" id="A0A2P8GQM4"/>
<feature type="transmembrane region" description="Helical" evidence="1">
    <location>
        <begin position="76"/>
        <end position="93"/>
    </location>
</feature>
<feature type="transmembrane region" description="Helical" evidence="1">
    <location>
        <begin position="99"/>
        <end position="116"/>
    </location>
</feature>
<reference evidence="3 4" key="1">
    <citation type="submission" date="2018-03" db="EMBL/GenBank/DDBJ databases">
        <title>Genomic Encyclopedia of Type Strains, Phase III (KMG-III): the genomes of soil and plant-associated and newly described type strains.</title>
        <authorList>
            <person name="Whitman W."/>
        </authorList>
    </citation>
    <scope>NUCLEOTIDE SEQUENCE [LARGE SCALE GENOMIC DNA]</scope>
    <source>
        <strain evidence="3 4">CGMCC 1.12259</strain>
    </source>
</reference>
<keyword evidence="1" id="KW-1133">Transmembrane helix</keyword>
<dbReference type="Pfam" id="PF07331">
    <property type="entry name" value="TctB"/>
    <property type="match status" value="1"/>
</dbReference>
<evidence type="ECO:0000313" key="4">
    <source>
        <dbReference type="Proteomes" id="UP000242682"/>
    </source>
</evidence>
<comment type="caution">
    <text evidence="3">The sequence shown here is derived from an EMBL/GenBank/DDBJ whole genome shotgun (WGS) entry which is preliminary data.</text>
</comment>
<evidence type="ECO:0000259" key="2">
    <source>
        <dbReference type="Pfam" id="PF07331"/>
    </source>
</evidence>
<organism evidence="3 4">
    <name type="scientific">Planomicrobium soli</name>
    <dbReference type="NCBI Taxonomy" id="1176648"/>
    <lineage>
        <taxon>Bacteria</taxon>
        <taxon>Bacillati</taxon>
        <taxon>Bacillota</taxon>
        <taxon>Bacilli</taxon>
        <taxon>Bacillales</taxon>
        <taxon>Caryophanaceae</taxon>
        <taxon>Planomicrobium</taxon>
    </lineage>
</organism>
<evidence type="ECO:0000313" key="3">
    <source>
        <dbReference type="EMBL" id="PSL36254.1"/>
    </source>
</evidence>
<proteinExistence type="predicted"/>
<evidence type="ECO:0000256" key="1">
    <source>
        <dbReference type="SAM" id="Phobius"/>
    </source>
</evidence>
<dbReference type="RefSeq" id="WP_106533628.1">
    <property type="nucleotide sequence ID" value="NZ_PYAT01000007.1"/>
</dbReference>
<gene>
    <name evidence="3" type="ORF">B0H99_10775</name>
</gene>
<dbReference type="Proteomes" id="UP000242682">
    <property type="component" value="Unassembled WGS sequence"/>
</dbReference>
<protein>
    <submittedName>
        <fullName evidence="3">Putative tricarboxylic transport membrane protein</fullName>
    </submittedName>
</protein>
<feature type="transmembrane region" description="Helical" evidence="1">
    <location>
        <begin position="123"/>
        <end position="142"/>
    </location>
</feature>
<keyword evidence="1" id="KW-0812">Transmembrane</keyword>